<comment type="caution">
    <text evidence="1">The sequence shown here is derived from an EMBL/GenBank/DDBJ whole genome shotgun (WGS) entry which is preliminary data.</text>
</comment>
<accession>A0A8H6NBS3</accession>
<dbReference type="EMBL" id="WIGO01000149">
    <property type="protein sequence ID" value="KAF6826745.1"/>
    <property type="molecule type" value="Genomic_DNA"/>
</dbReference>
<dbReference type="Proteomes" id="UP000654918">
    <property type="component" value="Unassembled WGS sequence"/>
</dbReference>
<evidence type="ECO:0000313" key="2">
    <source>
        <dbReference type="Proteomes" id="UP000654918"/>
    </source>
</evidence>
<protein>
    <submittedName>
        <fullName evidence="1">Uncharacterized protein</fullName>
    </submittedName>
</protein>
<organism evidence="1 2">
    <name type="scientific">Colletotrichum plurivorum</name>
    <dbReference type="NCBI Taxonomy" id="2175906"/>
    <lineage>
        <taxon>Eukaryota</taxon>
        <taxon>Fungi</taxon>
        <taxon>Dikarya</taxon>
        <taxon>Ascomycota</taxon>
        <taxon>Pezizomycotina</taxon>
        <taxon>Sordariomycetes</taxon>
        <taxon>Hypocreomycetidae</taxon>
        <taxon>Glomerellales</taxon>
        <taxon>Glomerellaceae</taxon>
        <taxon>Colletotrichum</taxon>
        <taxon>Colletotrichum orchidearum species complex</taxon>
    </lineage>
</organism>
<reference evidence="1" key="1">
    <citation type="journal article" date="2020" name="Phytopathology">
        <title>Genome Sequence Resources of Colletotrichum truncatum, C. plurivorum, C. musicola, and C. sojae: Four Species Pathogenic to Soybean (Glycine max).</title>
        <authorList>
            <person name="Rogerio F."/>
            <person name="Boufleur T.R."/>
            <person name="Ciampi-Guillardi M."/>
            <person name="Sukno S.A."/>
            <person name="Thon M.R."/>
            <person name="Massola Junior N.S."/>
            <person name="Baroncelli R."/>
        </authorList>
    </citation>
    <scope>NUCLEOTIDE SEQUENCE</scope>
    <source>
        <strain evidence="1">LFN00145</strain>
    </source>
</reference>
<keyword evidence="2" id="KW-1185">Reference proteome</keyword>
<name>A0A8H6NBS3_9PEZI</name>
<dbReference type="AlphaFoldDB" id="A0A8H6NBS3"/>
<evidence type="ECO:0000313" key="1">
    <source>
        <dbReference type="EMBL" id="KAF6826745.1"/>
    </source>
</evidence>
<proteinExistence type="predicted"/>
<gene>
    <name evidence="1" type="ORF">CPLU01_09501</name>
</gene>
<sequence length="86" mass="9671">MHLTFSGAPAWSSTSGARAPVVRVRIRDGTGTLIFGEFFVSRLFASKKFQLRIRWTAQARSLFGARELNDQPTVTFGRRCVLRVVI</sequence>